<dbReference type="EMBL" id="JAPMSZ010000011">
    <property type="protein sequence ID" value="KAJ5084104.1"/>
    <property type="molecule type" value="Genomic_DNA"/>
</dbReference>
<name>A0A9W9JW69_9EURO</name>
<dbReference type="AlphaFoldDB" id="A0A9W9JW69"/>
<dbReference type="Proteomes" id="UP001141434">
    <property type="component" value="Unassembled WGS sequence"/>
</dbReference>
<evidence type="ECO:0000313" key="2">
    <source>
        <dbReference type="EMBL" id="KAJ5084104.1"/>
    </source>
</evidence>
<reference evidence="2" key="1">
    <citation type="submission" date="2022-11" db="EMBL/GenBank/DDBJ databases">
        <authorList>
            <person name="Petersen C."/>
        </authorList>
    </citation>
    <scope>NUCLEOTIDE SEQUENCE</scope>
    <source>
        <strain evidence="2">IBT 34128</strain>
    </source>
</reference>
<evidence type="ECO:0000256" key="1">
    <source>
        <dbReference type="SAM" id="MobiDB-lite"/>
    </source>
</evidence>
<feature type="region of interest" description="Disordered" evidence="1">
    <location>
        <begin position="86"/>
        <end position="118"/>
    </location>
</feature>
<accession>A0A9W9JW69</accession>
<dbReference type="RefSeq" id="XP_056507501.1">
    <property type="nucleotide sequence ID" value="XM_056659208.1"/>
</dbReference>
<evidence type="ECO:0000313" key="3">
    <source>
        <dbReference type="Proteomes" id="UP001141434"/>
    </source>
</evidence>
<gene>
    <name evidence="2" type="ORF">NUU61_008683</name>
</gene>
<comment type="caution">
    <text evidence="2">The sequence shown here is derived from an EMBL/GenBank/DDBJ whole genome shotgun (WGS) entry which is preliminary data.</text>
</comment>
<proteinExistence type="predicted"/>
<reference evidence="2" key="2">
    <citation type="journal article" date="2023" name="IMA Fungus">
        <title>Comparative genomic study of the Penicillium genus elucidates a diverse pangenome and 15 lateral gene transfer events.</title>
        <authorList>
            <person name="Petersen C."/>
            <person name="Sorensen T."/>
            <person name="Nielsen M.R."/>
            <person name="Sondergaard T.E."/>
            <person name="Sorensen J.L."/>
            <person name="Fitzpatrick D.A."/>
            <person name="Frisvad J.C."/>
            <person name="Nielsen K.L."/>
        </authorList>
    </citation>
    <scope>NUCLEOTIDE SEQUENCE</scope>
    <source>
        <strain evidence="2">IBT 34128</strain>
    </source>
</reference>
<dbReference type="OrthoDB" id="4367615at2759"/>
<dbReference type="GeneID" id="81398377"/>
<protein>
    <submittedName>
        <fullName evidence="2">Uncharacterized protein</fullName>
    </submittedName>
</protein>
<sequence length="256" mass="29062">MEPSTPKVSTQSGTFHVHVATPIPKIPNFAHNIYNEAPNTLSQTSTAYPALSIETETEEKADSECEQPYQFLTKALFETDHADSDTMDLTIGSESDFSASSVDSDEDEDKDNSFQEEAQIEEEQQTLRHLDFFLDNSKDKHCIPLTIEPLTGTENYKSWLTGIELLMRQHQVWQLAIGEIEPLDESHDRYLWWVLMRDVAITCIFANVSPEIRKDPCFVCAVDNKDPELIMQMLWMHFSESNGGSHDHDDDGDVSS</sequence>
<feature type="compositionally biased region" description="Low complexity" evidence="1">
    <location>
        <begin position="93"/>
        <end position="102"/>
    </location>
</feature>
<organism evidence="2 3">
    <name type="scientific">Penicillium alfredii</name>
    <dbReference type="NCBI Taxonomy" id="1506179"/>
    <lineage>
        <taxon>Eukaryota</taxon>
        <taxon>Fungi</taxon>
        <taxon>Dikarya</taxon>
        <taxon>Ascomycota</taxon>
        <taxon>Pezizomycotina</taxon>
        <taxon>Eurotiomycetes</taxon>
        <taxon>Eurotiomycetidae</taxon>
        <taxon>Eurotiales</taxon>
        <taxon>Aspergillaceae</taxon>
        <taxon>Penicillium</taxon>
    </lineage>
</organism>
<keyword evidence="3" id="KW-1185">Reference proteome</keyword>